<keyword evidence="1" id="KW-0812">Transmembrane</keyword>
<protein>
    <submittedName>
        <fullName evidence="2">YqzM family protein</fullName>
    </submittedName>
</protein>
<name>A0A927BUG3_9BACL</name>
<keyword evidence="1" id="KW-0472">Membrane</keyword>
<feature type="transmembrane region" description="Helical" evidence="1">
    <location>
        <begin position="22"/>
        <end position="47"/>
    </location>
</feature>
<dbReference type="EMBL" id="JACXIZ010000017">
    <property type="protein sequence ID" value="MBD2845734.1"/>
    <property type="molecule type" value="Genomic_DNA"/>
</dbReference>
<sequence length="48" mass="5421">MDNVQDPRNHVNEEKRHDFNDLVVGFAAMAGFMTVIFAVAVIIKFLIS</sequence>
<dbReference type="AlphaFoldDB" id="A0A927BUG3"/>
<dbReference type="RefSeq" id="WP_190917590.1">
    <property type="nucleotide sequence ID" value="NZ_JACXIZ010000017.1"/>
</dbReference>
<organism evidence="2 3">
    <name type="scientific">Paenibacillus sabuli</name>
    <dbReference type="NCBI Taxonomy" id="2772509"/>
    <lineage>
        <taxon>Bacteria</taxon>
        <taxon>Bacillati</taxon>
        <taxon>Bacillota</taxon>
        <taxon>Bacilli</taxon>
        <taxon>Bacillales</taxon>
        <taxon>Paenibacillaceae</taxon>
        <taxon>Paenibacillus</taxon>
    </lineage>
</organism>
<keyword evidence="1" id="KW-1133">Transmembrane helix</keyword>
<keyword evidence="3" id="KW-1185">Reference proteome</keyword>
<evidence type="ECO:0000313" key="3">
    <source>
        <dbReference type="Proteomes" id="UP000621560"/>
    </source>
</evidence>
<proteinExistence type="predicted"/>
<comment type="caution">
    <text evidence="2">The sequence shown here is derived from an EMBL/GenBank/DDBJ whole genome shotgun (WGS) entry which is preliminary data.</text>
</comment>
<evidence type="ECO:0000256" key="1">
    <source>
        <dbReference type="SAM" id="Phobius"/>
    </source>
</evidence>
<dbReference type="Proteomes" id="UP000621560">
    <property type="component" value="Unassembled WGS sequence"/>
</dbReference>
<gene>
    <name evidence="2" type="ORF">IDH44_11080</name>
</gene>
<accession>A0A927BUG3</accession>
<reference evidence="2" key="1">
    <citation type="submission" date="2020-09" db="EMBL/GenBank/DDBJ databases">
        <title>A novel bacterium of genus Paenibacillus, isolated from South China Sea.</title>
        <authorList>
            <person name="Huang H."/>
            <person name="Mo K."/>
            <person name="Hu Y."/>
        </authorList>
    </citation>
    <scope>NUCLEOTIDE SEQUENCE</scope>
    <source>
        <strain evidence="2">IB182496</strain>
    </source>
</reference>
<evidence type="ECO:0000313" key="2">
    <source>
        <dbReference type="EMBL" id="MBD2845734.1"/>
    </source>
</evidence>